<dbReference type="SUPFAM" id="SSF51695">
    <property type="entry name" value="PLC-like phosphodiesterases"/>
    <property type="match status" value="1"/>
</dbReference>
<feature type="transmembrane region" description="Helical" evidence="4">
    <location>
        <begin position="105"/>
        <end position="127"/>
    </location>
</feature>
<evidence type="ECO:0000256" key="4">
    <source>
        <dbReference type="SAM" id="Phobius"/>
    </source>
</evidence>
<evidence type="ECO:0000256" key="1">
    <source>
        <dbReference type="ARBA" id="ARBA00008858"/>
    </source>
</evidence>
<organism evidence="5 6">
    <name type="scientific">Meristemomyces frigidus</name>
    <dbReference type="NCBI Taxonomy" id="1508187"/>
    <lineage>
        <taxon>Eukaryota</taxon>
        <taxon>Fungi</taxon>
        <taxon>Dikarya</taxon>
        <taxon>Ascomycota</taxon>
        <taxon>Pezizomycotina</taxon>
        <taxon>Dothideomycetes</taxon>
        <taxon>Dothideomycetidae</taxon>
        <taxon>Mycosphaerellales</taxon>
        <taxon>Teratosphaeriaceae</taxon>
        <taxon>Meristemomyces</taxon>
    </lineage>
</organism>
<feature type="region of interest" description="Disordered" evidence="3">
    <location>
        <begin position="62"/>
        <end position="92"/>
    </location>
</feature>
<proteinExistence type="inferred from homology"/>
<evidence type="ECO:0000256" key="3">
    <source>
        <dbReference type="SAM" id="MobiDB-lite"/>
    </source>
</evidence>
<dbReference type="PANTHER" id="PTHR31571">
    <property type="entry name" value="ALTERED INHERITANCE OF MITOCHONDRIA PROTEIN 6"/>
    <property type="match status" value="1"/>
</dbReference>
<dbReference type="AlphaFoldDB" id="A0AAN7TIJ8"/>
<comment type="similarity">
    <text evidence="1">Belongs to the AIM6 family.</text>
</comment>
<feature type="compositionally biased region" description="Polar residues" evidence="3">
    <location>
        <begin position="373"/>
        <end position="388"/>
    </location>
</feature>
<feature type="region of interest" description="Disordered" evidence="3">
    <location>
        <begin position="341"/>
        <end position="388"/>
    </location>
</feature>
<dbReference type="Proteomes" id="UP001310890">
    <property type="component" value="Unassembled WGS sequence"/>
</dbReference>
<dbReference type="PANTHER" id="PTHR31571:SF1">
    <property type="entry name" value="ALTERED INHERITANCE OF MITOCHONDRIA PROTEIN 6"/>
    <property type="match status" value="1"/>
</dbReference>
<comment type="caution">
    <text evidence="5">The sequence shown here is derived from an EMBL/GenBank/DDBJ whole genome shotgun (WGS) entry which is preliminary data.</text>
</comment>
<name>A0AAN7TIJ8_9PEZI</name>
<feature type="compositionally biased region" description="Polar residues" evidence="3">
    <location>
        <begin position="1"/>
        <end position="13"/>
    </location>
</feature>
<accession>A0AAN7TIJ8</accession>
<keyword evidence="4" id="KW-1133">Transmembrane helix</keyword>
<reference evidence="5" key="1">
    <citation type="submission" date="2023-08" db="EMBL/GenBank/DDBJ databases">
        <title>Black Yeasts Isolated from many extreme environments.</title>
        <authorList>
            <person name="Coleine C."/>
            <person name="Stajich J.E."/>
            <person name="Selbmann L."/>
        </authorList>
    </citation>
    <scope>NUCLEOTIDE SEQUENCE</scope>
    <source>
        <strain evidence="5">CCFEE 5401</strain>
    </source>
</reference>
<gene>
    <name evidence="5" type="ORF">LTR62_000093</name>
</gene>
<protein>
    <recommendedName>
        <fullName evidence="2">Altered inheritance of mitochondria protein 6</fullName>
    </recommendedName>
</protein>
<feature type="compositionally biased region" description="Pro residues" evidence="3">
    <location>
        <begin position="351"/>
        <end position="361"/>
    </location>
</feature>
<sequence>MISSFPDNNTSAGTFEMRTSDPDVPAENSSDDGDLVEMSEARKPTRRLARLLSTMAPRQREGEYEYLAITERDDNTDGPPPRSRPPPREVRRGRKSYVLGHVKRVVIATPVVVLMLFGVLHLLQVLVSRANLLWNADDLDDFLPNWGKPGHDGQGLANYPTDATRDVLPIPCHSHNDYWRRIPLFDALHWGCTSVEADVWLLDDEELYVGHNLASLTKNRTFTSLYVNPLVELLDHMNQNTSFSNTTGHGVFDVDPSQTLVLLVDFKTDGHDLFPVVEKQLEALREKEYLSYWDGATRHSRAITVVGTGNTPFDLLVKNTTYRDIFFDAPLEKLWQETPPLQHEDTGYKPPLNPDLPPTTIPQPTTDDMTPRAQGQTGTTPSLPASTFNQSNSHYASVSFTSTIGFVWRGHLSLAQMTKIRGQILGARNAGLKARYWNTPSWPVDVRNHIWHVLMREGADVLNVDDLEAAARRRWRGRGVGVHGLW</sequence>
<dbReference type="InterPro" id="IPR051236">
    <property type="entry name" value="HAT_RTT109-like"/>
</dbReference>
<dbReference type="EMBL" id="JAVRRL010000001">
    <property type="protein sequence ID" value="KAK5118883.1"/>
    <property type="molecule type" value="Genomic_DNA"/>
</dbReference>
<evidence type="ECO:0000313" key="5">
    <source>
        <dbReference type="EMBL" id="KAK5118883.1"/>
    </source>
</evidence>
<feature type="region of interest" description="Disordered" evidence="3">
    <location>
        <begin position="1"/>
        <end position="42"/>
    </location>
</feature>
<keyword evidence="4" id="KW-0812">Transmembrane</keyword>
<dbReference type="GO" id="GO:0006629">
    <property type="term" value="P:lipid metabolic process"/>
    <property type="evidence" value="ECO:0007669"/>
    <property type="project" value="InterPro"/>
</dbReference>
<dbReference type="InterPro" id="IPR017946">
    <property type="entry name" value="PLC-like_Pdiesterase_TIM-brl"/>
</dbReference>
<evidence type="ECO:0000256" key="2">
    <source>
        <dbReference type="ARBA" id="ARBA00014286"/>
    </source>
</evidence>
<keyword evidence="4" id="KW-0472">Membrane</keyword>
<evidence type="ECO:0000313" key="6">
    <source>
        <dbReference type="Proteomes" id="UP001310890"/>
    </source>
</evidence>
<dbReference type="GO" id="GO:0008081">
    <property type="term" value="F:phosphoric diester hydrolase activity"/>
    <property type="evidence" value="ECO:0007669"/>
    <property type="project" value="InterPro"/>
</dbReference>